<dbReference type="InterPro" id="IPR013658">
    <property type="entry name" value="SGL"/>
</dbReference>
<keyword evidence="5" id="KW-1185">Reference proteome</keyword>
<dbReference type="Pfam" id="PF08450">
    <property type="entry name" value="SGL"/>
    <property type="match status" value="1"/>
</dbReference>
<proteinExistence type="inferred from homology"/>
<dbReference type="InterPro" id="IPR051262">
    <property type="entry name" value="SMP-30/CGR1_Lactonase"/>
</dbReference>
<dbReference type="PANTHER" id="PTHR47572">
    <property type="entry name" value="LIPOPROTEIN-RELATED"/>
    <property type="match status" value="1"/>
</dbReference>
<evidence type="ECO:0000256" key="1">
    <source>
        <dbReference type="ARBA" id="ARBA00008853"/>
    </source>
</evidence>
<sequence length="307" mass="32909">MATVCPAELIGVDATLDRVATGFVFTEGPVWVPASGSLLFSDLRGSKRYRWDPVAGVSVVCEETNKGNGMVLGADGRLVVCEHVTSMVVAMDADGTGRGREVLASHYQGMELNSPNDVTLGPDGMLWFTDPPAGRRNDVSGLRRDPELDFQAVFRLDPESGPEPMADGFELCNGLAFAPDGSRLYVTDTYAAKIWMYLVTADGRLGAREQFCDLGPLDMEVGWGDGVRCDEHGNVWSTGPHGIWVLDPQGVRLGLVEVPEPAANLTWGGDDGHTLFVTASTSLYAVRTEVAGHRPAVRDDGGVKGVR</sequence>
<protein>
    <submittedName>
        <fullName evidence="4">SMP-30/gluconolactonase/LRE family protein</fullName>
    </submittedName>
</protein>
<evidence type="ECO:0000259" key="3">
    <source>
        <dbReference type="Pfam" id="PF08450"/>
    </source>
</evidence>
<comment type="caution">
    <text evidence="4">The sequence shown here is derived from an EMBL/GenBank/DDBJ whole genome shotgun (WGS) entry which is preliminary data.</text>
</comment>
<evidence type="ECO:0000313" key="5">
    <source>
        <dbReference type="Proteomes" id="UP000805614"/>
    </source>
</evidence>
<dbReference type="Proteomes" id="UP000805614">
    <property type="component" value="Unassembled WGS sequence"/>
</dbReference>
<evidence type="ECO:0000313" key="4">
    <source>
        <dbReference type="EMBL" id="MBC6468092.1"/>
    </source>
</evidence>
<comment type="similarity">
    <text evidence="1">Belongs to the SMP-30/CGR1 family.</text>
</comment>
<reference evidence="4 5" key="1">
    <citation type="submission" date="2020-06" db="EMBL/GenBank/DDBJ databases">
        <title>Actinomadura xiongansis sp. nov., isolated from soil of Baiyangdian.</title>
        <authorList>
            <person name="Zhang X."/>
        </authorList>
    </citation>
    <scope>NUCLEOTIDE SEQUENCE [LARGE SCALE GENOMIC DNA]</scope>
    <source>
        <strain evidence="4 5">HBUM206468</strain>
    </source>
</reference>
<name>A0ABR7LTC9_9ACTN</name>
<dbReference type="SUPFAM" id="SSF63829">
    <property type="entry name" value="Calcium-dependent phosphotriesterase"/>
    <property type="match status" value="1"/>
</dbReference>
<dbReference type="RefSeq" id="WP_187245090.1">
    <property type="nucleotide sequence ID" value="NZ_BAAAOK010000037.1"/>
</dbReference>
<dbReference type="PRINTS" id="PR01790">
    <property type="entry name" value="SMP30FAMILY"/>
</dbReference>
<gene>
    <name evidence="4" type="ORF">HKK74_21715</name>
</gene>
<keyword evidence="2" id="KW-0378">Hydrolase</keyword>
<accession>A0ABR7LTC9</accession>
<feature type="domain" description="SMP-30/Gluconolactonase/LRE-like region" evidence="3">
    <location>
        <begin position="25"/>
        <end position="280"/>
    </location>
</feature>
<dbReference type="Gene3D" id="2.120.10.30">
    <property type="entry name" value="TolB, C-terminal domain"/>
    <property type="match status" value="1"/>
</dbReference>
<dbReference type="InterPro" id="IPR005511">
    <property type="entry name" value="SMP-30"/>
</dbReference>
<organism evidence="4 5">
    <name type="scientific">Actinomadura alba</name>
    <dbReference type="NCBI Taxonomy" id="406431"/>
    <lineage>
        <taxon>Bacteria</taxon>
        <taxon>Bacillati</taxon>
        <taxon>Actinomycetota</taxon>
        <taxon>Actinomycetes</taxon>
        <taxon>Streptosporangiales</taxon>
        <taxon>Thermomonosporaceae</taxon>
        <taxon>Actinomadura</taxon>
    </lineage>
</organism>
<evidence type="ECO:0000256" key="2">
    <source>
        <dbReference type="ARBA" id="ARBA00022801"/>
    </source>
</evidence>
<dbReference type="PANTHER" id="PTHR47572:SF4">
    <property type="entry name" value="LACTONASE DRP35"/>
    <property type="match status" value="1"/>
</dbReference>
<dbReference type="EMBL" id="JABVEC010000016">
    <property type="protein sequence ID" value="MBC6468092.1"/>
    <property type="molecule type" value="Genomic_DNA"/>
</dbReference>
<dbReference type="InterPro" id="IPR011042">
    <property type="entry name" value="6-blade_b-propeller_TolB-like"/>
</dbReference>